<evidence type="ECO:0000313" key="2">
    <source>
        <dbReference type="Proteomes" id="UP000075840"/>
    </source>
</evidence>
<dbReference type="EnsemblMetazoa" id="AARA014713-RA">
    <property type="protein sequence ID" value="AARA014713-PA"/>
    <property type="gene ID" value="AARA014713"/>
</dbReference>
<dbReference type="PROSITE" id="PS51257">
    <property type="entry name" value="PROKAR_LIPOPROTEIN"/>
    <property type="match status" value="1"/>
</dbReference>
<sequence length="35" mass="4106">MNVARIHSDIPKASCMIKNIMSQLWIIISCWRSCR</sequence>
<organism evidence="1 2">
    <name type="scientific">Anopheles arabiensis</name>
    <name type="common">Mosquito</name>
    <dbReference type="NCBI Taxonomy" id="7173"/>
    <lineage>
        <taxon>Eukaryota</taxon>
        <taxon>Metazoa</taxon>
        <taxon>Ecdysozoa</taxon>
        <taxon>Arthropoda</taxon>
        <taxon>Hexapoda</taxon>
        <taxon>Insecta</taxon>
        <taxon>Pterygota</taxon>
        <taxon>Neoptera</taxon>
        <taxon>Endopterygota</taxon>
        <taxon>Diptera</taxon>
        <taxon>Nematocera</taxon>
        <taxon>Culicoidea</taxon>
        <taxon>Culicidae</taxon>
        <taxon>Anophelinae</taxon>
        <taxon>Anopheles</taxon>
    </lineage>
</organism>
<accession>A0A182IGX8</accession>
<dbReference type="Proteomes" id="UP000075840">
    <property type="component" value="Unassembled WGS sequence"/>
</dbReference>
<proteinExistence type="predicted"/>
<dbReference type="AlphaFoldDB" id="A0A182IGX8"/>
<protein>
    <submittedName>
        <fullName evidence="1">Uncharacterized protein</fullName>
    </submittedName>
</protein>
<reference evidence="1" key="1">
    <citation type="submission" date="2022-08" db="UniProtKB">
        <authorList>
            <consortium name="EnsemblMetazoa"/>
        </authorList>
    </citation>
    <scope>IDENTIFICATION</scope>
    <source>
        <strain evidence="1">Dongola</strain>
    </source>
</reference>
<dbReference type="EMBL" id="APCN01002285">
    <property type="status" value="NOT_ANNOTATED_CDS"/>
    <property type="molecule type" value="Genomic_DNA"/>
</dbReference>
<evidence type="ECO:0000313" key="1">
    <source>
        <dbReference type="EnsemblMetazoa" id="AARA014713-PA"/>
    </source>
</evidence>
<dbReference type="VEuPathDB" id="VectorBase:AARA014713"/>
<keyword evidence="2" id="KW-1185">Reference proteome</keyword>
<name>A0A182IGX8_ANOAR</name>